<gene>
    <name evidence="1" type="ORF">GKE72_14235</name>
</gene>
<name>A0A844E6N4_EUBRA</name>
<evidence type="ECO:0000313" key="2">
    <source>
        <dbReference type="Proteomes" id="UP000431304"/>
    </source>
</evidence>
<evidence type="ECO:0000313" key="1">
    <source>
        <dbReference type="EMBL" id="MSD17193.1"/>
    </source>
</evidence>
<protein>
    <submittedName>
        <fullName evidence="1">Uncharacterized protein</fullName>
    </submittedName>
</protein>
<sequence>MAKPDIGFIATNDLGKGTITHTPYGEGHINNTNLVTVTGKDTHRYILQRINTDIFTDPSALMENICGVTSYLKEIIAKRGGDTTRETMTVVYTRNGKPGMPLPRWRLRHCHGAQN</sequence>
<proteinExistence type="predicted"/>
<accession>A0A844E6N4</accession>
<organism evidence="1 2">
    <name type="scientific">Eubacterium ramulus</name>
    <dbReference type="NCBI Taxonomy" id="39490"/>
    <lineage>
        <taxon>Bacteria</taxon>
        <taxon>Bacillati</taxon>
        <taxon>Bacillota</taxon>
        <taxon>Clostridia</taxon>
        <taxon>Eubacteriales</taxon>
        <taxon>Eubacteriaceae</taxon>
        <taxon>Eubacterium</taxon>
    </lineage>
</organism>
<dbReference type="EMBL" id="WKRA01000032">
    <property type="protein sequence ID" value="MSD17193.1"/>
    <property type="molecule type" value="Genomic_DNA"/>
</dbReference>
<dbReference type="AlphaFoldDB" id="A0A844E6N4"/>
<dbReference type="RefSeq" id="WP_129899022.1">
    <property type="nucleotide sequence ID" value="NZ_RCYH01000001.1"/>
</dbReference>
<dbReference type="Proteomes" id="UP000431304">
    <property type="component" value="Unassembled WGS sequence"/>
</dbReference>
<comment type="caution">
    <text evidence="1">The sequence shown here is derived from an EMBL/GenBank/DDBJ whole genome shotgun (WGS) entry which is preliminary data.</text>
</comment>
<reference evidence="1 2" key="1">
    <citation type="journal article" date="2019" name="Nat. Med.">
        <title>A library of human gut bacterial isolates paired with longitudinal multiomics data enables mechanistic microbiome research.</title>
        <authorList>
            <person name="Poyet M."/>
            <person name="Groussin M."/>
            <person name="Gibbons S.M."/>
            <person name="Avila-Pacheco J."/>
            <person name="Jiang X."/>
            <person name="Kearney S.M."/>
            <person name="Perrotta A.R."/>
            <person name="Berdy B."/>
            <person name="Zhao S."/>
            <person name="Lieberman T.D."/>
            <person name="Swanson P.K."/>
            <person name="Smith M."/>
            <person name="Roesemann S."/>
            <person name="Alexander J.E."/>
            <person name="Rich S.A."/>
            <person name="Livny J."/>
            <person name="Vlamakis H."/>
            <person name="Clish C."/>
            <person name="Bullock K."/>
            <person name="Deik A."/>
            <person name="Scott J."/>
            <person name="Pierce K.A."/>
            <person name="Xavier R.J."/>
            <person name="Alm E.J."/>
        </authorList>
    </citation>
    <scope>NUCLEOTIDE SEQUENCE [LARGE SCALE GENOMIC DNA]</scope>
    <source>
        <strain evidence="1 2">BIOML-A3</strain>
    </source>
</reference>